<protein>
    <submittedName>
        <fullName evidence="1">Uncharacterized protein</fullName>
    </submittedName>
</protein>
<name>A0A316FL52_9ACTN</name>
<comment type="caution">
    <text evidence="1">The sequence shown here is derived from an EMBL/GenBank/DDBJ whole genome shotgun (WGS) entry which is preliminary data.</text>
</comment>
<accession>A0A316FL52</accession>
<reference evidence="1 2" key="1">
    <citation type="submission" date="2018-05" db="EMBL/GenBank/DDBJ databases">
        <title>Genomic Encyclopedia of Archaeal and Bacterial Type Strains, Phase II (KMG-II): from individual species to whole genera.</title>
        <authorList>
            <person name="Goeker M."/>
        </authorList>
    </citation>
    <scope>NUCLEOTIDE SEQUENCE [LARGE SCALE GENOMIC DNA]</scope>
    <source>
        <strain evidence="1 2">DSM 45184</strain>
    </source>
</reference>
<keyword evidence="2" id="KW-1185">Reference proteome</keyword>
<dbReference type="Proteomes" id="UP000245697">
    <property type="component" value="Unassembled WGS sequence"/>
</dbReference>
<evidence type="ECO:0000313" key="1">
    <source>
        <dbReference type="EMBL" id="PWK49444.1"/>
    </source>
</evidence>
<sequence>MRLAMVSIVPSGDLVLPVNEAAVLDTIWAAVLPEDLVEHLSVRVLQCEIVVGVFAAMVDAERLRTIALDLVTRACEMSPLLRGGITCRNRSVANLLL</sequence>
<dbReference type="AlphaFoldDB" id="A0A316FL52"/>
<dbReference type="RefSeq" id="WP_109591724.1">
    <property type="nucleotide sequence ID" value="NZ_BONA01000025.1"/>
</dbReference>
<gene>
    <name evidence="1" type="ORF">BC793_104116</name>
</gene>
<organism evidence="1 2">
    <name type="scientific">Actinoplanes xinjiangensis</name>
    <dbReference type="NCBI Taxonomy" id="512350"/>
    <lineage>
        <taxon>Bacteria</taxon>
        <taxon>Bacillati</taxon>
        <taxon>Actinomycetota</taxon>
        <taxon>Actinomycetes</taxon>
        <taxon>Micromonosporales</taxon>
        <taxon>Micromonosporaceae</taxon>
        <taxon>Actinoplanes</taxon>
    </lineage>
</organism>
<dbReference type="EMBL" id="QGGR01000004">
    <property type="protein sequence ID" value="PWK49444.1"/>
    <property type="molecule type" value="Genomic_DNA"/>
</dbReference>
<evidence type="ECO:0000313" key="2">
    <source>
        <dbReference type="Proteomes" id="UP000245697"/>
    </source>
</evidence>
<dbReference type="OrthoDB" id="4334735at2"/>
<proteinExistence type="predicted"/>